<dbReference type="PANTHER" id="PTHR45947:SF3">
    <property type="entry name" value="SULFOQUINOVOSYL TRANSFERASE SQD2"/>
    <property type="match status" value="1"/>
</dbReference>
<gene>
    <name evidence="3" type="ORF">GCM10008905_05140</name>
</gene>
<dbReference type="RefSeq" id="WP_343766241.1">
    <property type="nucleotide sequence ID" value="NZ_BAAACF010000001.1"/>
</dbReference>
<sequence>MKVLVISHMYPSTFNKMSGIFVHQQVKALVEQGCEVKVISPVPWAPFPLNKISNKWEKYSNIPKKTIMDDIEVYYPRYIEFPKGMLFHKSGEFMGKGIENIVEEVYKEFKFEIIHSHVALPDGYAGNSINKKYNCPHIVTIHGQDFQNTLHKNLKCKKALFETLTKVDKIITVSSKLKNIVKDERFYNKIEVINNAIEKKYICREDMDNNSNKIEVLSVSNLKEAKGIQFNIKAVGVLIEKYPNIQYNIVGDGEYKEELDKLIKELALEENIKFLGKLPYDEVIENMRKCDIFSLPSYKEGFGMVYIEAMAQGKPVIGIKGEGIADVIDNGVNGFLVQGKNIEELTETLDYLICNEEKRKEIGHNAKNEVINNYTWDMNAEKLINTYKSLIK</sequence>
<dbReference type="InterPro" id="IPR001296">
    <property type="entry name" value="Glyco_trans_1"/>
</dbReference>
<name>A0ABP3TUV0_9CLOT</name>
<dbReference type="InterPro" id="IPR028098">
    <property type="entry name" value="Glyco_trans_4-like_N"/>
</dbReference>
<organism evidence="3 4">
    <name type="scientific">Clostridium malenominatum</name>
    <dbReference type="NCBI Taxonomy" id="1539"/>
    <lineage>
        <taxon>Bacteria</taxon>
        <taxon>Bacillati</taxon>
        <taxon>Bacillota</taxon>
        <taxon>Clostridia</taxon>
        <taxon>Eubacteriales</taxon>
        <taxon>Clostridiaceae</taxon>
        <taxon>Clostridium</taxon>
    </lineage>
</organism>
<evidence type="ECO:0000259" key="2">
    <source>
        <dbReference type="Pfam" id="PF13439"/>
    </source>
</evidence>
<proteinExistence type="predicted"/>
<dbReference type="Pfam" id="PF13439">
    <property type="entry name" value="Glyco_transf_4"/>
    <property type="match status" value="1"/>
</dbReference>
<reference evidence="4" key="1">
    <citation type="journal article" date="2019" name="Int. J. Syst. Evol. Microbiol.">
        <title>The Global Catalogue of Microorganisms (GCM) 10K type strain sequencing project: providing services to taxonomists for standard genome sequencing and annotation.</title>
        <authorList>
            <consortium name="The Broad Institute Genomics Platform"/>
            <consortium name="The Broad Institute Genome Sequencing Center for Infectious Disease"/>
            <person name="Wu L."/>
            <person name="Ma J."/>
        </authorList>
    </citation>
    <scope>NUCLEOTIDE SEQUENCE [LARGE SCALE GENOMIC DNA]</scope>
    <source>
        <strain evidence="4">JCM 1405</strain>
    </source>
</reference>
<evidence type="ECO:0000313" key="4">
    <source>
        <dbReference type="Proteomes" id="UP001500339"/>
    </source>
</evidence>
<accession>A0ABP3TUV0</accession>
<feature type="domain" description="Glycosyl transferase family 1" evidence="1">
    <location>
        <begin position="208"/>
        <end position="368"/>
    </location>
</feature>
<feature type="domain" description="Glycosyltransferase subfamily 4-like N-terminal" evidence="2">
    <location>
        <begin position="20"/>
        <end position="198"/>
    </location>
</feature>
<dbReference type="Proteomes" id="UP001500339">
    <property type="component" value="Unassembled WGS sequence"/>
</dbReference>
<evidence type="ECO:0000313" key="3">
    <source>
        <dbReference type="EMBL" id="GAA0718368.1"/>
    </source>
</evidence>
<dbReference type="EMBL" id="BAAACF010000001">
    <property type="protein sequence ID" value="GAA0718368.1"/>
    <property type="molecule type" value="Genomic_DNA"/>
</dbReference>
<protein>
    <submittedName>
        <fullName evidence="3">Glycosyltransferase</fullName>
    </submittedName>
</protein>
<dbReference type="PANTHER" id="PTHR45947">
    <property type="entry name" value="SULFOQUINOVOSYL TRANSFERASE SQD2"/>
    <property type="match status" value="1"/>
</dbReference>
<dbReference type="SUPFAM" id="SSF53756">
    <property type="entry name" value="UDP-Glycosyltransferase/glycogen phosphorylase"/>
    <property type="match status" value="1"/>
</dbReference>
<dbReference type="InterPro" id="IPR050194">
    <property type="entry name" value="Glycosyltransferase_grp1"/>
</dbReference>
<dbReference type="Pfam" id="PF00534">
    <property type="entry name" value="Glycos_transf_1"/>
    <property type="match status" value="1"/>
</dbReference>
<evidence type="ECO:0000259" key="1">
    <source>
        <dbReference type="Pfam" id="PF00534"/>
    </source>
</evidence>
<keyword evidence="4" id="KW-1185">Reference proteome</keyword>
<dbReference type="Gene3D" id="3.40.50.2000">
    <property type="entry name" value="Glycogen Phosphorylase B"/>
    <property type="match status" value="2"/>
</dbReference>
<comment type="caution">
    <text evidence="3">The sequence shown here is derived from an EMBL/GenBank/DDBJ whole genome shotgun (WGS) entry which is preliminary data.</text>
</comment>